<keyword evidence="1" id="KW-0812">Transmembrane</keyword>
<evidence type="ECO:0000313" key="2">
    <source>
        <dbReference type="EMBL" id="QDO98469.1"/>
    </source>
</evidence>
<sequence>MRKGMRTAAAATTGRRSTEKFCSIRNAGKAHPLDSRHCHAALSSGAHPMLPILAIMLILLLLVLPVWPYSRYWSIVPGCMIAFVMMLFVMFMLAGNVTA</sequence>
<feature type="transmembrane region" description="Helical" evidence="1">
    <location>
        <begin position="73"/>
        <end position="94"/>
    </location>
</feature>
<reference evidence="2 3" key="1">
    <citation type="submission" date="2019-07" db="EMBL/GenBank/DDBJ databases">
        <title>Genome sequencing for Ferrovibrio sp. K5.</title>
        <authorList>
            <person name="Park S.-J."/>
        </authorList>
    </citation>
    <scope>NUCLEOTIDE SEQUENCE [LARGE SCALE GENOMIC DNA]</scope>
    <source>
        <strain evidence="2 3">K5</strain>
    </source>
</reference>
<evidence type="ECO:0000313" key="3">
    <source>
        <dbReference type="Proteomes" id="UP000317496"/>
    </source>
</evidence>
<gene>
    <name evidence="2" type="ORF">FNB15_14805</name>
</gene>
<keyword evidence="3" id="KW-1185">Reference proteome</keyword>
<dbReference type="InterPro" id="IPR021738">
    <property type="entry name" value="DUF3309"/>
</dbReference>
<evidence type="ECO:0000256" key="1">
    <source>
        <dbReference type="SAM" id="Phobius"/>
    </source>
</evidence>
<proteinExistence type="predicted"/>
<feature type="transmembrane region" description="Helical" evidence="1">
    <location>
        <begin position="49"/>
        <end position="67"/>
    </location>
</feature>
<dbReference type="EMBL" id="CP041636">
    <property type="protein sequence ID" value="QDO98469.1"/>
    <property type="molecule type" value="Genomic_DNA"/>
</dbReference>
<accession>A0A516H3X1</accession>
<dbReference type="KEGG" id="fer:FNB15_14805"/>
<organism evidence="2 3">
    <name type="scientific">Ferrovibrio terrae</name>
    <dbReference type="NCBI Taxonomy" id="2594003"/>
    <lineage>
        <taxon>Bacteria</taxon>
        <taxon>Pseudomonadati</taxon>
        <taxon>Pseudomonadota</taxon>
        <taxon>Alphaproteobacteria</taxon>
        <taxon>Rhodospirillales</taxon>
        <taxon>Rhodospirillaceae</taxon>
        <taxon>Ferrovibrio</taxon>
    </lineage>
</organism>
<keyword evidence="1" id="KW-1133">Transmembrane helix</keyword>
<dbReference type="Pfam" id="PF11752">
    <property type="entry name" value="DUF3309"/>
    <property type="match status" value="1"/>
</dbReference>
<protein>
    <submittedName>
        <fullName evidence="2">DUF3309 family protein</fullName>
    </submittedName>
</protein>
<name>A0A516H3X1_9PROT</name>
<dbReference type="AlphaFoldDB" id="A0A516H3X1"/>
<keyword evidence="1" id="KW-0472">Membrane</keyword>
<dbReference type="Proteomes" id="UP000317496">
    <property type="component" value="Chromosome"/>
</dbReference>